<accession>A0A1Y1VNF6</accession>
<dbReference type="EMBL" id="MCFH01000001">
    <property type="protein sequence ID" value="ORX60946.1"/>
    <property type="molecule type" value="Genomic_DNA"/>
</dbReference>
<organism evidence="2 3">
    <name type="scientific">Piromyces finnis</name>
    <dbReference type="NCBI Taxonomy" id="1754191"/>
    <lineage>
        <taxon>Eukaryota</taxon>
        <taxon>Fungi</taxon>
        <taxon>Fungi incertae sedis</taxon>
        <taxon>Chytridiomycota</taxon>
        <taxon>Chytridiomycota incertae sedis</taxon>
        <taxon>Neocallimastigomycetes</taxon>
        <taxon>Neocallimastigales</taxon>
        <taxon>Neocallimastigaceae</taxon>
        <taxon>Piromyces</taxon>
    </lineage>
</organism>
<reference evidence="2 3" key="1">
    <citation type="submission" date="2016-08" db="EMBL/GenBank/DDBJ databases">
        <title>Genomes of anaerobic fungi encode conserved fungal cellulosomes for biomass hydrolysis.</title>
        <authorList>
            <consortium name="DOE Joint Genome Institute"/>
            <person name="Haitjema C.H."/>
            <person name="Gilmore S.P."/>
            <person name="Henske J.K."/>
            <person name="Solomon K.V."/>
            <person name="De Groot R."/>
            <person name="Kuo A."/>
            <person name="Mondo S.J."/>
            <person name="Salamov A.A."/>
            <person name="Labutti K."/>
            <person name="Zhao Z."/>
            <person name="Chiniquy J."/>
            <person name="Barry K."/>
            <person name="Brewer H.M."/>
            <person name="Purvine S.O."/>
            <person name="Wright A.T."/>
            <person name="Boxma B."/>
            <person name="Van Alen T."/>
            <person name="Hackstein J.H."/>
            <person name="Baker S.E."/>
            <person name="Grigoriev I.V."/>
            <person name="O'Malley M.A."/>
        </authorList>
    </citation>
    <scope>NUCLEOTIDE SEQUENCE [LARGE SCALE GENOMIC DNA]</scope>
    <source>
        <strain evidence="2">Finn</strain>
        <strain evidence="3">finn</strain>
    </source>
</reference>
<dbReference type="AlphaFoldDB" id="A0A1Y1VNF6"/>
<comment type="caution">
    <text evidence="2">The sequence shown here is derived from an EMBL/GenBank/DDBJ whole genome shotgun (WGS) entry which is preliminary data.</text>
</comment>
<keyword evidence="3" id="KW-1185">Reference proteome</keyword>
<evidence type="ECO:0000313" key="2">
    <source>
        <dbReference type="EMBL" id="ORX60946.1"/>
    </source>
</evidence>
<sequence>MPSIAIENTSMIPNKRKIVALKEKSLKVPNIQKNIKSEQAPLNGPKLSNRALEIQKEEFLLSK</sequence>
<name>A0A1Y1VNF6_9FUNG</name>
<feature type="non-terminal residue" evidence="2">
    <location>
        <position position="63"/>
    </location>
</feature>
<proteinExistence type="predicted"/>
<evidence type="ECO:0000313" key="1">
    <source>
        <dbReference type="EMBL" id="ORX60945.1"/>
    </source>
</evidence>
<dbReference type="Proteomes" id="UP000193719">
    <property type="component" value="Unassembled WGS sequence"/>
</dbReference>
<reference evidence="2 3" key="2">
    <citation type="submission" date="2016-08" db="EMBL/GenBank/DDBJ databases">
        <title>Pervasive Adenine N6-methylation of Active Genes in Fungi.</title>
        <authorList>
            <consortium name="DOE Joint Genome Institute"/>
            <person name="Mondo S.J."/>
            <person name="Dannebaum R.O."/>
            <person name="Kuo R.C."/>
            <person name="Labutti K."/>
            <person name="Haridas S."/>
            <person name="Kuo A."/>
            <person name="Salamov A."/>
            <person name="Ahrendt S.R."/>
            <person name="Lipzen A."/>
            <person name="Sullivan W."/>
            <person name="Andreopoulos W.B."/>
            <person name="Clum A."/>
            <person name="Lindquist E."/>
            <person name="Daum C."/>
            <person name="Ramamoorthy G.K."/>
            <person name="Gryganskyi A."/>
            <person name="Culley D."/>
            <person name="Magnuson J.K."/>
            <person name="James T.Y."/>
            <person name="O'Malley M.A."/>
            <person name="Stajich J.E."/>
            <person name="Spatafora J.W."/>
            <person name="Visel A."/>
            <person name="Grigoriev I.V."/>
        </authorList>
    </citation>
    <scope>NUCLEOTIDE SEQUENCE [LARGE SCALE GENOMIC DNA]</scope>
    <source>
        <strain evidence="2">Finn</strain>
        <strain evidence="3">finn</strain>
    </source>
</reference>
<protein>
    <submittedName>
        <fullName evidence="2">Uncharacterized protein</fullName>
    </submittedName>
</protein>
<dbReference type="EMBL" id="MCFH01000001">
    <property type="protein sequence ID" value="ORX60945.1"/>
    <property type="molecule type" value="Genomic_DNA"/>
</dbReference>
<gene>
    <name evidence="2" type="ORF">BCR36DRAFT_226376</name>
    <name evidence="1" type="ORF">BCR36DRAFT_228266</name>
</gene>
<evidence type="ECO:0000313" key="3">
    <source>
        <dbReference type="Proteomes" id="UP000193719"/>
    </source>
</evidence>